<protein>
    <submittedName>
        <fullName evidence="1">Uncharacterized protein</fullName>
    </submittedName>
</protein>
<reference evidence="1 2" key="2">
    <citation type="journal article" date="2022" name="Mol. Ecol. Resour.">
        <title>The genomes of chicory, endive, great burdock and yacon provide insights into Asteraceae paleo-polyploidization history and plant inulin production.</title>
        <authorList>
            <person name="Fan W."/>
            <person name="Wang S."/>
            <person name="Wang H."/>
            <person name="Wang A."/>
            <person name="Jiang F."/>
            <person name="Liu H."/>
            <person name="Zhao H."/>
            <person name="Xu D."/>
            <person name="Zhang Y."/>
        </authorList>
    </citation>
    <scope>NUCLEOTIDE SEQUENCE [LARGE SCALE GENOMIC DNA]</scope>
    <source>
        <strain evidence="2">cv. Niubang</strain>
    </source>
</reference>
<gene>
    <name evidence="1" type="ORF">L6452_14858</name>
</gene>
<dbReference type="EMBL" id="CM042050">
    <property type="protein sequence ID" value="KAI3735362.1"/>
    <property type="molecule type" value="Genomic_DNA"/>
</dbReference>
<proteinExistence type="predicted"/>
<sequence length="274" mass="31847">MDRESSDDEEDRRHLIHQNDTIPKSPHRSTFQIDEDEHNQFKSPRHSSYANKLRNFTFNKRSLFAITLPLIIIFIYFTADFKTLFRTNLSSDYGQDGTVASNLTRESELRALYLLKQQQSRLLDLWNRTAMPSVKSNSTDSNSFQDLRSVLIDQISLNKKIQQALLSTHQLGNWLDSGEHNVTDPSLTSLTACQKVDQKLSERRTIDWKQKQDKYIFVICTSGQMSNHLICLEKHMLFAVVLNRVLVIPIDERIFLNDSSRILLTCFGFFFLPI</sequence>
<reference evidence="2" key="1">
    <citation type="journal article" date="2022" name="Mol. Ecol. Resour.">
        <title>The genomes of chicory, endive, great burdock and yacon provide insights into Asteraceae palaeo-polyploidization history and plant inulin production.</title>
        <authorList>
            <person name="Fan W."/>
            <person name="Wang S."/>
            <person name="Wang H."/>
            <person name="Wang A."/>
            <person name="Jiang F."/>
            <person name="Liu H."/>
            <person name="Zhao H."/>
            <person name="Xu D."/>
            <person name="Zhang Y."/>
        </authorList>
    </citation>
    <scope>NUCLEOTIDE SEQUENCE [LARGE SCALE GENOMIC DNA]</scope>
    <source>
        <strain evidence="2">cv. Niubang</strain>
    </source>
</reference>
<keyword evidence="2" id="KW-1185">Reference proteome</keyword>
<evidence type="ECO:0000313" key="2">
    <source>
        <dbReference type="Proteomes" id="UP001055879"/>
    </source>
</evidence>
<evidence type="ECO:0000313" key="1">
    <source>
        <dbReference type="EMBL" id="KAI3735362.1"/>
    </source>
</evidence>
<organism evidence="1 2">
    <name type="scientific">Arctium lappa</name>
    <name type="common">Greater burdock</name>
    <name type="synonym">Lappa major</name>
    <dbReference type="NCBI Taxonomy" id="4217"/>
    <lineage>
        <taxon>Eukaryota</taxon>
        <taxon>Viridiplantae</taxon>
        <taxon>Streptophyta</taxon>
        <taxon>Embryophyta</taxon>
        <taxon>Tracheophyta</taxon>
        <taxon>Spermatophyta</taxon>
        <taxon>Magnoliopsida</taxon>
        <taxon>eudicotyledons</taxon>
        <taxon>Gunneridae</taxon>
        <taxon>Pentapetalae</taxon>
        <taxon>asterids</taxon>
        <taxon>campanulids</taxon>
        <taxon>Asterales</taxon>
        <taxon>Asteraceae</taxon>
        <taxon>Carduoideae</taxon>
        <taxon>Cardueae</taxon>
        <taxon>Arctiinae</taxon>
        <taxon>Arctium</taxon>
    </lineage>
</organism>
<accession>A0ACB9CM69</accession>
<comment type="caution">
    <text evidence="1">The sequence shown here is derived from an EMBL/GenBank/DDBJ whole genome shotgun (WGS) entry which is preliminary data.</text>
</comment>
<name>A0ACB9CM69_ARCLA</name>
<dbReference type="Proteomes" id="UP001055879">
    <property type="component" value="Linkage Group LG04"/>
</dbReference>